<dbReference type="InterPro" id="IPR056647">
    <property type="entry name" value="DUF7745"/>
</dbReference>
<organism evidence="2 3">
    <name type="scientific">Mucuna pruriens</name>
    <name type="common">Velvet bean</name>
    <name type="synonym">Dolichos pruriens</name>
    <dbReference type="NCBI Taxonomy" id="157652"/>
    <lineage>
        <taxon>Eukaryota</taxon>
        <taxon>Viridiplantae</taxon>
        <taxon>Streptophyta</taxon>
        <taxon>Embryophyta</taxon>
        <taxon>Tracheophyta</taxon>
        <taxon>Spermatophyta</taxon>
        <taxon>Magnoliopsida</taxon>
        <taxon>eudicotyledons</taxon>
        <taxon>Gunneridae</taxon>
        <taxon>Pentapetalae</taxon>
        <taxon>rosids</taxon>
        <taxon>fabids</taxon>
        <taxon>Fabales</taxon>
        <taxon>Fabaceae</taxon>
        <taxon>Papilionoideae</taxon>
        <taxon>50 kb inversion clade</taxon>
        <taxon>NPAAA clade</taxon>
        <taxon>indigoferoid/millettioid clade</taxon>
        <taxon>Phaseoleae</taxon>
        <taxon>Mucuna</taxon>
    </lineage>
</organism>
<proteinExistence type="predicted"/>
<keyword evidence="3" id="KW-1185">Reference proteome</keyword>
<evidence type="ECO:0000313" key="2">
    <source>
        <dbReference type="EMBL" id="RDX76681.1"/>
    </source>
</evidence>
<name>A0A371FEF9_MUCPR</name>
<dbReference type="AlphaFoldDB" id="A0A371FEF9"/>
<evidence type="ECO:0000313" key="3">
    <source>
        <dbReference type="Proteomes" id="UP000257109"/>
    </source>
</evidence>
<dbReference type="PANTHER" id="PTHR48154">
    <property type="entry name" value="PROTEIN, PUTATIVE-RELATED"/>
    <property type="match status" value="1"/>
</dbReference>
<comment type="caution">
    <text evidence="2">The sequence shown here is derived from an EMBL/GenBank/DDBJ whole genome shotgun (WGS) entry which is preliminary data.</text>
</comment>
<evidence type="ECO:0000259" key="1">
    <source>
        <dbReference type="Pfam" id="PF24924"/>
    </source>
</evidence>
<dbReference type="PANTHER" id="PTHR48154:SF1">
    <property type="entry name" value="PROTEIN, PUTATIVE-RELATED"/>
    <property type="match status" value="1"/>
</dbReference>
<dbReference type="Proteomes" id="UP000257109">
    <property type="component" value="Unassembled WGS sequence"/>
</dbReference>
<feature type="domain" description="DUF7745" evidence="1">
    <location>
        <begin position="4"/>
        <end position="186"/>
    </location>
</feature>
<dbReference type="EMBL" id="QJKJ01009415">
    <property type="protein sequence ID" value="RDX76681.1"/>
    <property type="molecule type" value="Genomic_DNA"/>
</dbReference>
<gene>
    <name evidence="2" type="ORF">CR513_43303</name>
</gene>
<feature type="non-terminal residue" evidence="2">
    <location>
        <position position="1"/>
    </location>
</feature>
<protein>
    <recommendedName>
        <fullName evidence="1">DUF7745 domain-containing protein</fullName>
    </recommendedName>
</protein>
<accession>A0A371FEF9</accession>
<sequence>METVYDVVLFPRIEDYVDLAAIDTFLGKKDRGKSSVVEVLANTYYTLNYCHEKNGRGLRCCTSLLYLWMTTHLFHSKGRTKCPIEYHNWSWIKPMTKAEWTICLDEATEKSIRWYPRWNKREDVTIKCRGFSNVPLMGTQGAINYNPVLTLRQAGYVMVLPPSEEVITPFVIHDLGVQYEEHLRKI</sequence>
<dbReference type="Pfam" id="PF24924">
    <property type="entry name" value="DUF7745"/>
    <property type="match status" value="1"/>
</dbReference>
<dbReference type="OrthoDB" id="1396996at2759"/>
<reference evidence="2" key="1">
    <citation type="submission" date="2018-05" db="EMBL/GenBank/DDBJ databases">
        <title>Draft genome of Mucuna pruriens seed.</title>
        <authorList>
            <person name="Nnadi N.E."/>
            <person name="Vos R."/>
            <person name="Hasami M.H."/>
            <person name="Devisetty U.K."/>
            <person name="Aguiy J.C."/>
        </authorList>
    </citation>
    <scope>NUCLEOTIDE SEQUENCE [LARGE SCALE GENOMIC DNA]</scope>
    <source>
        <strain evidence="2">JCA_2017</strain>
    </source>
</reference>